<evidence type="ECO:0000256" key="8">
    <source>
        <dbReference type="ARBA" id="ARBA00022723"/>
    </source>
</evidence>
<keyword evidence="12 15" id="KW-0627">Porphyrin biosynthesis</keyword>
<evidence type="ECO:0000256" key="4">
    <source>
        <dbReference type="ARBA" id="ARBA00011245"/>
    </source>
</evidence>
<dbReference type="PROSITE" id="PS51918">
    <property type="entry name" value="RADICAL_SAM"/>
    <property type="match status" value="1"/>
</dbReference>
<keyword evidence="11 15" id="KW-0411">Iron-sulfur</keyword>
<evidence type="ECO:0000256" key="12">
    <source>
        <dbReference type="ARBA" id="ARBA00023244"/>
    </source>
</evidence>
<evidence type="ECO:0000256" key="17">
    <source>
        <dbReference type="PIRSR" id="PIRSR000167-2"/>
    </source>
</evidence>
<sequence>MPIQASFPSQEPLGLNADLIRKYNQPAPRYTSYPTALKFKPIEDKASRSAMLADIEDAEGPLSLYVHVPYCRSLCWFCGCAKIISTNTALADKYLDYLEMEVRRYANLIRSGRKVVQLHFGGGSPNFLSPAQIGRLDNILRSSFEFDPSAEISVELDPRTLSKSQVLAFRKLGVNRASIGVQDINSKVQEAIHRIQPTETNIKTISWLREAGINSINVDLIYGLPHQTESSFNQTLDEVLGYDPNRLAVFSYAHVPWSKPAQKILERSPLPTADSKIDILIQTVQRLTGSGYAHVGMDHFAKIDDPMVKAQEAKTLQRNFQGYSLHADVEICAFGMSAISQSKNSFRQNQKDLDAYYKMLDEGDIPLEKGYLLTPDDQIRREVIMRLMCDLELDFQARGESNGVDFQNYFSSELDRLQVFEEDGLISFVEGGLEVTPLGRLLIRNVASRFDAYLGDAKQGFSKAI</sequence>
<dbReference type="InterPro" id="IPR006638">
    <property type="entry name" value="Elp3/MiaA/NifB-like_rSAM"/>
</dbReference>
<feature type="binding site" evidence="16">
    <location>
        <position position="194"/>
    </location>
    <ligand>
        <name>S-adenosyl-L-methionine</name>
        <dbReference type="ChEBI" id="CHEBI:59789"/>
        <label>2</label>
    </ligand>
</feature>
<comment type="pathway">
    <text evidence="2 15">Porphyrin-containing compound metabolism; protoporphyrin-IX biosynthesis; protoporphyrinogen-IX from coproporphyrinogen-III (AdoMet route): step 1/1.</text>
</comment>
<dbReference type="SUPFAM" id="SSF102114">
    <property type="entry name" value="Radical SAM enzymes"/>
    <property type="match status" value="1"/>
</dbReference>
<keyword evidence="7 15" id="KW-0949">S-adenosyl-L-methionine</keyword>
<dbReference type="GO" id="GO:0046872">
    <property type="term" value="F:metal ion binding"/>
    <property type="evidence" value="ECO:0007669"/>
    <property type="project" value="UniProtKB-KW"/>
</dbReference>
<feature type="binding site" evidence="16">
    <location>
        <position position="65"/>
    </location>
    <ligand>
        <name>S-adenosyl-L-methionine</name>
        <dbReference type="ChEBI" id="CHEBI:59789"/>
        <label>1</label>
    </ligand>
</feature>
<dbReference type="EC" id="1.3.98.3" evidence="15"/>
<evidence type="ECO:0000256" key="15">
    <source>
        <dbReference type="PIRNR" id="PIRNR000167"/>
    </source>
</evidence>
<dbReference type="GO" id="GO:0004109">
    <property type="term" value="F:coproporphyrinogen oxidase activity"/>
    <property type="evidence" value="ECO:0007669"/>
    <property type="project" value="InterPro"/>
</dbReference>
<comment type="subcellular location">
    <subcellularLocation>
        <location evidence="1 15">Cytoplasm</location>
    </subcellularLocation>
</comment>
<dbReference type="InterPro" id="IPR010723">
    <property type="entry name" value="HemN_C"/>
</dbReference>
<feature type="binding site" evidence="16">
    <location>
        <position position="339"/>
    </location>
    <ligand>
        <name>S-adenosyl-L-methionine</name>
        <dbReference type="ChEBI" id="CHEBI:59789"/>
        <label>1</label>
    </ligand>
</feature>
<gene>
    <name evidence="19" type="primary">hemN</name>
    <name evidence="19" type="ORF">H5P27_00985</name>
</gene>
<dbReference type="GO" id="GO:0005737">
    <property type="term" value="C:cytoplasm"/>
    <property type="evidence" value="ECO:0007669"/>
    <property type="project" value="UniProtKB-SubCell"/>
</dbReference>
<feature type="binding site" evidence="16">
    <location>
        <begin position="77"/>
        <end position="79"/>
    </location>
    <ligand>
        <name>S-adenosyl-L-methionine</name>
        <dbReference type="ChEBI" id="CHEBI:59789"/>
        <label>2</label>
    </ligand>
</feature>
<dbReference type="GO" id="GO:0051539">
    <property type="term" value="F:4 iron, 4 sulfur cluster binding"/>
    <property type="evidence" value="ECO:0007669"/>
    <property type="project" value="UniProtKB-KW"/>
</dbReference>
<dbReference type="EMBL" id="JACHVC010000001">
    <property type="protein sequence ID" value="MBC2604623.1"/>
    <property type="molecule type" value="Genomic_DNA"/>
</dbReference>
<evidence type="ECO:0000256" key="5">
    <source>
        <dbReference type="ARBA" id="ARBA00022485"/>
    </source>
</evidence>
<comment type="cofactor">
    <cofactor evidence="15 17">
        <name>[4Fe-4S] cluster</name>
        <dbReference type="ChEBI" id="CHEBI:49883"/>
    </cofactor>
    <text evidence="15 17">Binds 1 [4Fe-4S] cluster. The cluster is coordinated with 3 cysteines and an exchangeable S-adenosyl-L-methionine.</text>
</comment>
<evidence type="ECO:0000256" key="6">
    <source>
        <dbReference type="ARBA" id="ARBA00022490"/>
    </source>
</evidence>
<dbReference type="UniPathway" id="UPA00251">
    <property type="reaction ID" value="UER00323"/>
</dbReference>
<dbReference type="CDD" id="cd01335">
    <property type="entry name" value="Radical_SAM"/>
    <property type="match status" value="1"/>
</dbReference>
<feature type="binding site" evidence="16">
    <location>
        <position position="122"/>
    </location>
    <ligand>
        <name>S-adenosyl-L-methionine</name>
        <dbReference type="ChEBI" id="CHEBI:59789"/>
        <label>1</label>
    </ligand>
</feature>
<accession>A0A7X1E701</accession>
<evidence type="ECO:0000256" key="14">
    <source>
        <dbReference type="ARBA" id="ARBA00048321"/>
    </source>
</evidence>
<dbReference type="PANTHER" id="PTHR13932:SF6">
    <property type="entry name" value="OXYGEN-INDEPENDENT COPROPORPHYRINOGEN III OXIDASE"/>
    <property type="match status" value="1"/>
</dbReference>
<feature type="binding site" evidence="16">
    <location>
        <position position="219"/>
    </location>
    <ligand>
        <name>S-adenosyl-L-methionine</name>
        <dbReference type="ChEBI" id="CHEBI:59789"/>
        <label>2</label>
    </ligand>
</feature>
<evidence type="ECO:0000256" key="1">
    <source>
        <dbReference type="ARBA" id="ARBA00004496"/>
    </source>
</evidence>
<evidence type="ECO:0000259" key="18">
    <source>
        <dbReference type="PROSITE" id="PS51918"/>
    </source>
</evidence>
<comment type="caution">
    <text evidence="19">The sequence shown here is derived from an EMBL/GenBank/DDBJ whole genome shotgun (WGS) entry which is preliminary data.</text>
</comment>
<dbReference type="SFLD" id="SFLDS00029">
    <property type="entry name" value="Radical_SAM"/>
    <property type="match status" value="1"/>
</dbReference>
<evidence type="ECO:0000313" key="19">
    <source>
        <dbReference type="EMBL" id="MBC2604623.1"/>
    </source>
</evidence>
<evidence type="ECO:0000256" key="3">
    <source>
        <dbReference type="ARBA" id="ARBA00005493"/>
    </source>
</evidence>
<keyword evidence="10 15" id="KW-0408">Iron</keyword>
<comment type="catalytic activity">
    <reaction evidence="14 15">
        <text>coproporphyrinogen III + 2 S-adenosyl-L-methionine = protoporphyrinogen IX + 2 5'-deoxyadenosine + 2 L-methionine + 2 CO2</text>
        <dbReference type="Rhea" id="RHEA:15425"/>
        <dbReference type="ChEBI" id="CHEBI:16526"/>
        <dbReference type="ChEBI" id="CHEBI:17319"/>
        <dbReference type="ChEBI" id="CHEBI:57307"/>
        <dbReference type="ChEBI" id="CHEBI:57309"/>
        <dbReference type="ChEBI" id="CHEBI:57844"/>
        <dbReference type="ChEBI" id="CHEBI:59789"/>
        <dbReference type="EC" id="1.3.98.3"/>
    </reaction>
</comment>
<dbReference type="FunFam" id="1.10.10.920:FF:000001">
    <property type="entry name" value="Coproporphyrinogen-III oxidase"/>
    <property type="match status" value="1"/>
</dbReference>
<dbReference type="Pfam" id="PF06969">
    <property type="entry name" value="HemN_C"/>
    <property type="match status" value="1"/>
</dbReference>
<comment type="function">
    <text evidence="13">Involved in the heme biosynthesis. Catalyzes the anaerobic oxidative decarboxylation of propionate groups of rings A and B of coproporphyrinogen III to yield the vinyl groups in protoporphyrinogen IX.</text>
</comment>
<dbReference type="Pfam" id="PF04055">
    <property type="entry name" value="Radical_SAM"/>
    <property type="match status" value="1"/>
</dbReference>
<dbReference type="SMART" id="SM00729">
    <property type="entry name" value="Elp3"/>
    <property type="match status" value="1"/>
</dbReference>
<dbReference type="GO" id="GO:0006782">
    <property type="term" value="P:protoporphyrinogen IX biosynthetic process"/>
    <property type="evidence" value="ECO:0007669"/>
    <property type="project" value="UniProtKB-UniPathway"/>
</dbReference>
<dbReference type="GO" id="GO:0051989">
    <property type="term" value="F:coproporphyrinogen dehydrogenase activity"/>
    <property type="evidence" value="ECO:0007669"/>
    <property type="project" value="UniProtKB-EC"/>
</dbReference>
<dbReference type="PANTHER" id="PTHR13932">
    <property type="entry name" value="COPROPORPHYRINIGEN III OXIDASE"/>
    <property type="match status" value="1"/>
</dbReference>
<keyword evidence="9 15" id="KW-0560">Oxidoreductase</keyword>
<evidence type="ECO:0000256" key="9">
    <source>
        <dbReference type="ARBA" id="ARBA00023002"/>
    </source>
</evidence>
<dbReference type="SFLD" id="SFLDG01065">
    <property type="entry name" value="anaerobic_coproporphyrinogen-I"/>
    <property type="match status" value="1"/>
</dbReference>
<dbReference type="InterPro" id="IPR004558">
    <property type="entry name" value="Coprogen_oxidase_HemN"/>
</dbReference>
<name>A0A7X1E701_9BACT</name>
<evidence type="ECO:0000256" key="13">
    <source>
        <dbReference type="ARBA" id="ARBA00024295"/>
    </source>
</evidence>
<dbReference type="RefSeq" id="WP_185658514.1">
    <property type="nucleotide sequence ID" value="NZ_CAWPOO010000001.1"/>
</dbReference>
<evidence type="ECO:0000256" key="16">
    <source>
        <dbReference type="PIRSR" id="PIRSR000167-1"/>
    </source>
</evidence>
<evidence type="ECO:0000256" key="2">
    <source>
        <dbReference type="ARBA" id="ARBA00004785"/>
    </source>
</evidence>
<feature type="binding site" evidence="16">
    <location>
        <position position="182"/>
    </location>
    <ligand>
        <name>S-adenosyl-L-methionine</name>
        <dbReference type="ChEBI" id="CHEBI:59789"/>
        <label>2</label>
    </ligand>
</feature>
<feature type="binding site" evidence="16">
    <location>
        <position position="253"/>
    </location>
    <ligand>
        <name>S-adenosyl-L-methionine</name>
        <dbReference type="ChEBI" id="CHEBI:59789"/>
        <label>2</label>
    </ligand>
</feature>
<evidence type="ECO:0000256" key="7">
    <source>
        <dbReference type="ARBA" id="ARBA00022691"/>
    </source>
</evidence>
<dbReference type="Proteomes" id="UP000526501">
    <property type="component" value="Unassembled WGS sequence"/>
</dbReference>
<evidence type="ECO:0000256" key="10">
    <source>
        <dbReference type="ARBA" id="ARBA00023004"/>
    </source>
</evidence>
<proteinExistence type="inferred from homology"/>
<feature type="binding site" evidence="16">
    <location>
        <position position="155"/>
    </location>
    <ligand>
        <name>S-adenosyl-L-methionine</name>
        <dbReference type="ChEBI" id="CHEBI:59789"/>
        <label>1</label>
    </ligand>
</feature>
<dbReference type="InterPro" id="IPR058240">
    <property type="entry name" value="rSAM_sf"/>
</dbReference>
<comment type="subunit">
    <text evidence="4">Monomer.</text>
</comment>
<organism evidence="19 20">
    <name type="scientific">Pelagicoccus albus</name>
    <dbReference type="NCBI Taxonomy" id="415222"/>
    <lineage>
        <taxon>Bacteria</taxon>
        <taxon>Pseudomonadati</taxon>
        <taxon>Verrucomicrobiota</taxon>
        <taxon>Opitutia</taxon>
        <taxon>Puniceicoccales</taxon>
        <taxon>Pelagicoccaceae</taxon>
        <taxon>Pelagicoccus</taxon>
    </lineage>
</organism>
<dbReference type="Gene3D" id="3.80.30.20">
    <property type="entry name" value="tm_1862 like domain"/>
    <property type="match status" value="1"/>
</dbReference>
<keyword evidence="8 15" id="KW-0479">Metal-binding</keyword>
<feature type="binding site" evidence="17">
    <location>
        <position position="71"/>
    </location>
    <ligand>
        <name>[4Fe-4S] cluster</name>
        <dbReference type="ChEBI" id="CHEBI:49883"/>
        <note>4Fe-4S-S-AdoMet</note>
    </ligand>
</feature>
<feature type="domain" description="Radical SAM core" evidence="18">
    <location>
        <begin position="56"/>
        <end position="290"/>
    </location>
</feature>
<dbReference type="Gene3D" id="1.10.10.920">
    <property type="match status" value="1"/>
</dbReference>
<feature type="binding site" evidence="17">
    <location>
        <position position="75"/>
    </location>
    <ligand>
        <name>[4Fe-4S] cluster</name>
        <dbReference type="ChEBI" id="CHEBI:49883"/>
        <note>4Fe-4S-S-AdoMet</note>
    </ligand>
</feature>
<dbReference type="InterPro" id="IPR034505">
    <property type="entry name" value="Coproporphyrinogen-III_oxidase"/>
</dbReference>
<reference evidence="19 20" key="1">
    <citation type="submission" date="2020-07" db="EMBL/GenBank/DDBJ databases">
        <authorList>
            <person name="Feng X."/>
        </authorList>
    </citation>
    <scope>NUCLEOTIDE SEQUENCE [LARGE SCALE GENOMIC DNA]</scope>
    <source>
        <strain evidence="19 20">JCM23202</strain>
    </source>
</reference>
<dbReference type="InterPro" id="IPR023404">
    <property type="entry name" value="rSAM_horseshoe"/>
</dbReference>
<protein>
    <recommendedName>
        <fullName evidence="15">Coproporphyrinogen-III oxidase</fullName>
        <ecNumber evidence="15">1.3.98.3</ecNumber>
    </recommendedName>
</protein>
<keyword evidence="20" id="KW-1185">Reference proteome</keyword>
<evidence type="ECO:0000313" key="20">
    <source>
        <dbReference type="Proteomes" id="UP000526501"/>
    </source>
</evidence>
<dbReference type="PIRSF" id="PIRSF000167">
    <property type="entry name" value="HemN"/>
    <property type="match status" value="1"/>
</dbReference>
<keyword evidence="5 15" id="KW-0004">4Fe-4S</keyword>
<dbReference type="NCBIfam" id="TIGR00538">
    <property type="entry name" value="hemN"/>
    <property type="match status" value="1"/>
</dbReference>
<dbReference type="AlphaFoldDB" id="A0A7X1E701"/>
<comment type="similarity">
    <text evidence="3 15">Belongs to the anaerobic coproporphyrinogen-III oxidase family.</text>
</comment>
<dbReference type="InterPro" id="IPR007197">
    <property type="entry name" value="rSAM"/>
</dbReference>
<evidence type="ECO:0000256" key="11">
    <source>
        <dbReference type="ARBA" id="ARBA00023014"/>
    </source>
</evidence>
<keyword evidence="6 15" id="KW-0963">Cytoplasm</keyword>
<feature type="binding site" evidence="17">
    <location>
        <position position="78"/>
    </location>
    <ligand>
        <name>[4Fe-4S] cluster</name>
        <dbReference type="ChEBI" id="CHEBI:49883"/>
        <note>4Fe-4S-S-AdoMet</note>
    </ligand>
</feature>